<dbReference type="AlphaFoldDB" id="A0A2T3JU68"/>
<evidence type="ECO:0000256" key="1">
    <source>
        <dbReference type="SAM" id="SignalP"/>
    </source>
</evidence>
<evidence type="ECO:0000313" key="5">
    <source>
        <dbReference type="Proteomes" id="UP000241618"/>
    </source>
</evidence>
<dbReference type="Proteomes" id="UP000241405">
    <property type="component" value="Unassembled WGS sequence"/>
</dbReference>
<dbReference type="Proteomes" id="UP000241618">
    <property type="component" value="Unassembled WGS sequence"/>
</dbReference>
<gene>
    <name evidence="3" type="ORF">C9J18_07400</name>
    <name evidence="2" type="ORF">CTM96_13320</name>
</gene>
<dbReference type="EMBL" id="PYMP01000005">
    <property type="protein sequence ID" value="PSU52752.1"/>
    <property type="molecule type" value="Genomic_DNA"/>
</dbReference>
<evidence type="ECO:0000313" key="3">
    <source>
        <dbReference type="EMBL" id="PSU52752.1"/>
    </source>
</evidence>
<keyword evidence="4" id="KW-1185">Reference proteome</keyword>
<accession>A0A2T3JU68</accession>
<organism evidence="3 5">
    <name type="scientific">Photobacterium phosphoreum</name>
    <dbReference type="NCBI Taxonomy" id="659"/>
    <lineage>
        <taxon>Bacteria</taxon>
        <taxon>Pseudomonadati</taxon>
        <taxon>Pseudomonadota</taxon>
        <taxon>Gammaproteobacteria</taxon>
        <taxon>Vibrionales</taxon>
        <taxon>Vibrionaceae</taxon>
        <taxon>Photobacterium</taxon>
    </lineage>
</organism>
<feature type="signal peptide" evidence="1">
    <location>
        <begin position="1"/>
        <end position="20"/>
    </location>
</feature>
<keyword evidence="1" id="KW-0732">Signal</keyword>
<name>A0A2T3JU68_PHOPO</name>
<comment type="caution">
    <text evidence="3">The sequence shown here is derived from an EMBL/GenBank/DDBJ whole genome shotgun (WGS) entry which is preliminary data.</text>
</comment>
<proteinExistence type="predicted"/>
<evidence type="ECO:0000313" key="2">
    <source>
        <dbReference type="EMBL" id="PSU24065.1"/>
    </source>
</evidence>
<evidence type="ECO:0000313" key="4">
    <source>
        <dbReference type="Proteomes" id="UP000241405"/>
    </source>
</evidence>
<protein>
    <submittedName>
        <fullName evidence="3">Uncharacterized protein</fullName>
    </submittedName>
</protein>
<dbReference type="EMBL" id="PYMO01000013">
    <property type="protein sequence ID" value="PSU24065.1"/>
    <property type="molecule type" value="Genomic_DNA"/>
</dbReference>
<dbReference type="RefSeq" id="WP_107189293.1">
    <property type="nucleotide sequence ID" value="NZ_PYMN01000004.1"/>
</dbReference>
<sequence length="242" mass="27646">MTKHFSLSVLAILASFSVSAATLDVHGEIKVNGKTVIDGKGNLIQDKSDLIDLDDYFNAKPNRVVTLKNINPNKYPDSTFTFHYDDKGQEFKEEESRNGTVIWSMEWKDRTDMSNIIERINQWSSEDLDGNIIQHTQKTTYKNEFTTSTRYPEVQMGITAARGDIYTQELLTSNNTNHTIGAIEHVSEYQSLTVLEKNSYKSESTTIQDCIIVLQDGPWMEKSQIRTYCKDYGLVQFGDFKL</sequence>
<reference evidence="4 5" key="1">
    <citation type="submission" date="2018-03" db="EMBL/GenBank/DDBJ databases">
        <title>Whole genome sequencing of Histamine producing bacteria.</title>
        <authorList>
            <person name="Butler K."/>
        </authorList>
    </citation>
    <scope>NUCLEOTIDE SEQUENCE [LARGE SCALE GENOMIC DNA]</scope>
    <source>
        <strain evidence="3 5">FS-6.1</strain>
        <strain evidence="2 4">FS-6.2</strain>
    </source>
</reference>
<feature type="chain" id="PRO_5015574142" evidence="1">
    <location>
        <begin position="21"/>
        <end position="242"/>
    </location>
</feature>